<organism evidence="4 5">
    <name type="scientific">Entomobacter blattae</name>
    <dbReference type="NCBI Taxonomy" id="2762277"/>
    <lineage>
        <taxon>Bacteria</taxon>
        <taxon>Pseudomonadati</taxon>
        <taxon>Pseudomonadota</taxon>
        <taxon>Alphaproteobacteria</taxon>
        <taxon>Acetobacterales</taxon>
        <taxon>Acetobacteraceae</taxon>
        <taxon>Entomobacter</taxon>
    </lineage>
</organism>
<evidence type="ECO:0000256" key="2">
    <source>
        <dbReference type="SAM" id="Phobius"/>
    </source>
</evidence>
<name>A0A7H1NPE3_9PROT</name>
<evidence type="ECO:0000259" key="3">
    <source>
        <dbReference type="Pfam" id="PF14237"/>
    </source>
</evidence>
<accession>A0A7H1NPE3</accession>
<feature type="region of interest" description="Disordered" evidence="1">
    <location>
        <begin position="62"/>
        <end position="99"/>
    </location>
</feature>
<reference evidence="4 5" key="1">
    <citation type="submission" date="2020-08" db="EMBL/GenBank/DDBJ databases">
        <title>Complete genome sequence of Entomobacter blattae G55GP.</title>
        <authorList>
            <person name="Poehlein A."/>
            <person name="Guzman J."/>
            <person name="Daniel R."/>
            <person name="Vilcinskas A."/>
        </authorList>
    </citation>
    <scope>NUCLEOTIDE SEQUENCE [LARGE SCALE GENOMIC DNA]</scope>
    <source>
        <strain evidence="4 5">G55GP</strain>
    </source>
</reference>
<feature type="compositionally biased region" description="Basic and acidic residues" evidence="1">
    <location>
        <begin position="273"/>
        <end position="290"/>
    </location>
</feature>
<keyword evidence="2" id="KW-0812">Transmembrane</keyword>
<dbReference type="Pfam" id="PF14237">
    <property type="entry name" value="GYF_2"/>
    <property type="match status" value="1"/>
</dbReference>
<feature type="compositionally biased region" description="Polar residues" evidence="1">
    <location>
        <begin position="84"/>
        <end position="99"/>
    </location>
</feature>
<keyword evidence="2" id="KW-0472">Membrane</keyword>
<dbReference type="Proteomes" id="UP000516349">
    <property type="component" value="Chromosome"/>
</dbReference>
<proteinExistence type="predicted"/>
<feature type="region of interest" description="Disordered" evidence="1">
    <location>
        <begin position="254"/>
        <end position="291"/>
    </location>
</feature>
<keyword evidence="2" id="KW-1133">Transmembrane helix</keyword>
<sequence length="424" mass="46584">MSNDNEWFYQKQNTDETIGPKNAEEMAFLIQSGVILPDTLVWTEAFGDHWKPLAETPLTAHLSQEDSAESLAVTAKPETHPQKHTSPTSAPSSNAEHFAKPSQTTRFLLPLGTLSKRLRILISFFCGMGAFLLGLYLFTPKQNIIQEQQNAPAPSPNVPMEHSSHILACDSSFVIQEVTSQFNNFPMNRLIEKRFVKIDHTTKTAPSPNRILCTGQIYASDNTINDAVFEVTLTPQQNGTSKLSVLLQINKTQVDPNAPPISEQKNTPPPSPEPEKKEASPKESSPHDPVSEMENMFAGVDLRKTEKTLLRPTDKEYVGAKGHYLVVLRPLSENSFWGTVSVAFNEGTGGVTGPAKVSRNEISITNGSPSSNGQDPALPSCTVTFKKRGNILSFLSQSRGCTAYHGASVDFNVPNARLHLKRHP</sequence>
<dbReference type="InterPro" id="IPR025640">
    <property type="entry name" value="GYF_2"/>
</dbReference>
<dbReference type="EMBL" id="CP060244">
    <property type="protein sequence ID" value="QNT77653.1"/>
    <property type="molecule type" value="Genomic_DNA"/>
</dbReference>
<protein>
    <recommendedName>
        <fullName evidence="3">GYF domain-containing protein</fullName>
    </recommendedName>
</protein>
<feature type="domain" description="GYF" evidence="3">
    <location>
        <begin position="7"/>
        <end position="57"/>
    </location>
</feature>
<evidence type="ECO:0000313" key="4">
    <source>
        <dbReference type="EMBL" id="QNT77653.1"/>
    </source>
</evidence>
<dbReference type="RefSeq" id="WP_203414089.1">
    <property type="nucleotide sequence ID" value="NZ_CP060244.1"/>
</dbReference>
<dbReference type="KEGG" id="ebla:JGUZn3_04030"/>
<keyword evidence="5" id="KW-1185">Reference proteome</keyword>
<evidence type="ECO:0000313" key="5">
    <source>
        <dbReference type="Proteomes" id="UP000516349"/>
    </source>
</evidence>
<feature type="transmembrane region" description="Helical" evidence="2">
    <location>
        <begin position="118"/>
        <end position="138"/>
    </location>
</feature>
<dbReference type="AlphaFoldDB" id="A0A7H1NPE3"/>
<evidence type="ECO:0000256" key="1">
    <source>
        <dbReference type="SAM" id="MobiDB-lite"/>
    </source>
</evidence>
<gene>
    <name evidence="4" type="ORF">JGUZn3_04030</name>
</gene>